<dbReference type="InterPro" id="IPR000023">
    <property type="entry name" value="Phosphofructokinase_dom"/>
</dbReference>
<gene>
    <name evidence="13" type="ORF">C2E20_5886</name>
</gene>
<dbReference type="Pfam" id="PF00365">
    <property type="entry name" value="PFK"/>
    <property type="match status" value="1"/>
</dbReference>
<comment type="catalytic activity">
    <reaction evidence="10">
        <text>beta-D-fructose 6-phosphate + ATP = beta-D-fructose 1,6-bisphosphate + ADP + H(+)</text>
        <dbReference type="Rhea" id="RHEA:16109"/>
        <dbReference type="ChEBI" id="CHEBI:15378"/>
        <dbReference type="ChEBI" id="CHEBI:30616"/>
        <dbReference type="ChEBI" id="CHEBI:32966"/>
        <dbReference type="ChEBI" id="CHEBI:57634"/>
        <dbReference type="ChEBI" id="CHEBI:456216"/>
        <dbReference type="EC" id="2.7.1.11"/>
    </reaction>
</comment>
<evidence type="ECO:0000256" key="7">
    <source>
        <dbReference type="ARBA" id="ARBA00022840"/>
    </source>
</evidence>
<evidence type="ECO:0000256" key="1">
    <source>
        <dbReference type="ARBA" id="ARBA00001946"/>
    </source>
</evidence>
<evidence type="ECO:0000256" key="2">
    <source>
        <dbReference type="ARBA" id="ARBA00002659"/>
    </source>
</evidence>
<keyword evidence="6" id="KW-0418">Kinase</keyword>
<name>A0A2P6V9C3_9CHLO</name>
<dbReference type="GO" id="GO:0006002">
    <property type="term" value="P:fructose 6-phosphate metabolic process"/>
    <property type="evidence" value="ECO:0007669"/>
    <property type="project" value="InterPro"/>
</dbReference>
<evidence type="ECO:0000313" key="13">
    <source>
        <dbReference type="EMBL" id="PSC70696.1"/>
    </source>
</evidence>
<dbReference type="GO" id="GO:0005524">
    <property type="term" value="F:ATP binding"/>
    <property type="evidence" value="ECO:0007669"/>
    <property type="project" value="UniProtKB-KW"/>
</dbReference>
<accession>A0A2P6V9C3</accession>
<evidence type="ECO:0000256" key="4">
    <source>
        <dbReference type="ARBA" id="ARBA00022723"/>
    </source>
</evidence>
<dbReference type="GO" id="GO:0005737">
    <property type="term" value="C:cytoplasm"/>
    <property type="evidence" value="ECO:0007669"/>
    <property type="project" value="UniProtKB-ARBA"/>
</dbReference>
<dbReference type="NCBIfam" id="NF005301">
    <property type="entry name" value="PRK06830.1"/>
    <property type="match status" value="1"/>
</dbReference>
<evidence type="ECO:0000256" key="3">
    <source>
        <dbReference type="ARBA" id="ARBA00022679"/>
    </source>
</evidence>
<feature type="domain" description="Phosphofructokinase" evidence="12">
    <location>
        <begin position="149"/>
        <end position="447"/>
    </location>
</feature>
<evidence type="ECO:0000256" key="10">
    <source>
        <dbReference type="ARBA" id="ARBA00048070"/>
    </source>
</evidence>
<evidence type="ECO:0000256" key="8">
    <source>
        <dbReference type="ARBA" id="ARBA00022842"/>
    </source>
</evidence>
<keyword evidence="4" id="KW-0479">Metal-binding</keyword>
<evidence type="ECO:0000256" key="11">
    <source>
        <dbReference type="SAM" id="MobiDB-lite"/>
    </source>
</evidence>
<dbReference type="GO" id="GO:0046872">
    <property type="term" value="F:metal ion binding"/>
    <property type="evidence" value="ECO:0007669"/>
    <property type="project" value="UniProtKB-KW"/>
</dbReference>
<comment type="function">
    <text evidence="2">Catalyzes the phosphorylation of D-fructose 6-phosphate to fructose 1,6-bisphosphate by ATP, the first committing step of glycolysis.</text>
</comment>
<evidence type="ECO:0000313" key="14">
    <source>
        <dbReference type="Proteomes" id="UP000239649"/>
    </source>
</evidence>
<evidence type="ECO:0000256" key="5">
    <source>
        <dbReference type="ARBA" id="ARBA00022741"/>
    </source>
</evidence>
<dbReference type="InterPro" id="IPR050929">
    <property type="entry name" value="PFKA"/>
</dbReference>
<reference evidence="13 14" key="1">
    <citation type="journal article" date="2018" name="Plant J.">
        <title>Genome sequences of Chlorella sorokiniana UTEX 1602 and Micractinium conductrix SAG 241.80: implications to maltose excretion by a green alga.</title>
        <authorList>
            <person name="Arriola M.B."/>
            <person name="Velmurugan N."/>
            <person name="Zhang Y."/>
            <person name="Plunkett M.H."/>
            <person name="Hondzo H."/>
            <person name="Barney B.M."/>
        </authorList>
    </citation>
    <scope>NUCLEOTIDE SEQUENCE [LARGE SCALE GENOMIC DNA]</scope>
    <source>
        <strain evidence="13 14">SAG 241.80</strain>
    </source>
</reference>
<dbReference type="SUPFAM" id="SSF53784">
    <property type="entry name" value="Phosphofructokinase"/>
    <property type="match status" value="1"/>
</dbReference>
<dbReference type="AlphaFoldDB" id="A0A2P6V9C3"/>
<keyword evidence="8" id="KW-0460">Magnesium</keyword>
<organism evidence="13 14">
    <name type="scientific">Micractinium conductrix</name>
    <dbReference type="NCBI Taxonomy" id="554055"/>
    <lineage>
        <taxon>Eukaryota</taxon>
        <taxon>Viridiplantae</taxon>
        <taxon>Chlorophyta</taxon>
        <taxon>core chlorophytes</taxon>
        <taxon>Trebouxiophyceae</taxon>
        <taxon>Chlorellales</taxon>
        <taxon>Chlorellaceae</taxon>
        <taxon>Chlorella clade</taxon>
        <taxon>Micractinium</taxon>
    </lineage>
</organism>
<dbReference type="UniPathway" id="UPA00109">
    <property type="reaction ID" value="UER00182"/>
</dbReference>
<proteinExistence type="predicted"/>
<dbReference type="OrthoDB" id="537915at2759"/>
<keyword evidence="9" id="KW-0324">Glycolysis</keyword>
<protein>
    <submittedName>
        <fullName evidence="13">Phosphofructokinase family</fullName>
    </submittedName>
</protein>
<dbReference type="EMBL" id="LHPF02000018">
    <property type="protein sequence ID" value="PSC70696.1"/>
    <property type="molecule type" value="Genomic_DNA"/>
</dbReference>
<keyword evidence="14" id="KW-1185">Reference proteome</keyword>
<dbReference type="GO" id="GO:0003872">
    <property type="term" value="F:6-phosphofructokinase activity"/>
    <property type="evidence" value="ECO:0007669"/>
    <property type="project" value="UniProtKB-EC"/>
</dbReference>
<dbReference type="PANTHER" id="PTHR45770">
    <property type="entry name" value="ATP-DEPENDENT 6-PHOSPHOFRUCTOKINASE 1"/>
    <property type="match status" value="1"/>
</dbReference>
<dbReference type="STRING" id="554055.A0A2P6V9C3"/>
<dbReference type="PRINTS" id="PR00476">
    <property type="entry name" value="PHFRCTKINASE"/>
</dbReference>
<dbReference type="Proteomes" id="UP000239649">
    <property type="component" value="Unassembled WGS sequence"/>
</dbReference>
<sequence length="499" mass="53834">MAAQAGKQDGPALPAEASADGAPASSPVAEAPKPPKQLERHASIPVIKRDDGTEYLEIFNLRPQLKNQDSPFLNSNNAGASFVGDKDLVRISIMNYESEESSGSHRDVGRQMCAALFDPTTNEAIDLPNFALRSGPRRTIYHDPKNVTAAIVTCGGLCPGLNDVVQNIVYTLDDYGVPEDQIFGIRFGLRGFLDRHAKPVQLSRTKVDGIQLKGGTVLGTSRGNAKMPAIVERLRLWGINQLYVIGGNGGNAAAHAIAKECKEQGVVCNVVGVPKSIDNDIQLIDRCFGFDTAVEEAQRSLISARVEARSSGGISVVKLMGRQSGFIAMNASMASGVVDVCLIPEIKFDLDKLCEFVGSVMERKDFCVVCVAEGAGQDVMDASGPKGTDASGNPILQDIGVFLRDVFKRKFKGVDVKYIDPSYMIRSIPTITTDRIYCKVLGQGAVHGAFAGYTDFTVGLVNTHYVYLPITTVVQAPRTVDPKGRQWNRLKTAINQPDM</sequence>
<dbReference type="FunFam" id="3.40.50.450:FF:000002">
    <property type="entry name" value="ATP-dependent 6-phosphofructokinase"/>
    <property type="match status" value="1"/>
</dbReference>
<dbReference type="InterPro" id="IPR022953">
    <property type="entry name" value="ATP_PFK"/>
</dbReference>
<keyword evidence="7" id="KW-0067">ATP-binding</keyword>
<dbReference type="InterPro" id="IPR035966">
    <property type="entry name" value="PKF_sf"/>
</dbReference>
<feature type="region of interest" description="Disordered" evidence="11">
    <location>
        <begin position="1"/>
        <end position="44"/>
    </location>
</feature>
<keyword evidence="3" id="KW-0808">Transferase</keyword>
<dbReference type="Gene3D" id="3.40.50.450">
    <property type="match status" value="1"/>
</dbReference>
<evidence type="ECO:0000256" key="6">
    <source>
        <dbReference type="ARBA" id="ARBA00022777"/>
    </source>
</evidence>
<keyword evidence="5" id="KW-0547">Nucleotide-binding</keyword>
<evidence type="ECO:0000259" key="12">
    <source>
        <dbReference type="Pfam" id="PF00365"/>
    </source>
</evidence>
<evidence type="ECO:0000256" key="9">
    <source>
        <dbReference type="ARBA" id="ARBA00023152"/>
    </source>
</evidence>
<comment type="caution">
    <text evidence="13">The sequence shown here is derived from an EMBL/GenBank/DDBJ whole genome shotgun (WGS) entry which is preliminary data.</text>
</comment>
<comment type="cofactor">
    <cofactor evidence="1">
        <name>Mg(2+)</name>
        <dbReference type="ChEBI" id="CHEBI:18420"/>
    </cofactor>
</comment>